<reference evidence="2" key="1">
    <citation type="submission" date="2016-11" db="UniProtKB">
        <authorList>
            <consortium name="WormBaseParasite"/>
        </authorList>
    </citation>
    <scope>IDENTIFICATION</scope>
    <source>
        <strain evidence="2">KR3021</strain>
    </source>
</reference>
<accession>A0AC35UAC9</accession>
<proteinExistence type="predicted"/>
<name>A0AC35UAC9_9BILA</name>
<organism evidence="1 2">
    <name type="scientific">Rhabditophanes sp. KR3021</name>
    <dbReference type="NCBI Taxonomy" id="114890"/>
    <lineage>
        <taxon>Eukaryota</taxon>
        <taxon>Metazoa</taxon>
        <taxon>Ecdysozoa</taxon>
        <taxon>Nematoda</taxon>
        <taxon>Chromadorea</taxon>
        <taxon>Rhabditida</taxon>
        <taxon>Tylenchina</taxon>
        <taxon>Panagrolaimomorpha</taxon>
        <taxon>Strongyloidoidea</taxon>
        <taxon>Alloionematidae</taxon>
        <taxon>Rhabditophanes</taxon>
    </lineage>
</organism>
<dbReference type="WBParaSite" id="RSKR_0000946200.1">
    <property type="protein sequence ID" value="RSKR_0000946200.1"/>
    <property type="gene ID" value="RSKR_0000946200"/>
</dbReference>
<sequence length="470" mass="54734">MNTPIKSDFNTNAENKLKTLALNKTSVEIIRNSHEKHKKLIMDTPDPDRHLKRSLLYNLNSSIKKANNNLSIINQEISQLKQMPQPTKRNEMLMQETPKRKYEYKRSTSKFQHINEMFAGIRIANEIDNKEKRKVKVATVNTLEEGAESNTEDSAYDFKRQTGRTLGARGIPSLMGQPTPQVLAQRSVKKTSNVYDKVYHFPRRIWPICKLINECMANKKFAQAAEMLIKLMSYIFKECGNTHRDSGAILFFSAQIFVKIRKLDMSIQLLLHALVVFKDLYGEIHISCSEVLQLLYSIYKQNGNRAEGKKMLKQCLCMKRIIFGESSLIVARLYNNLGILYEEERKWDEALNNYSEAEAIFLRCSNDEKHLDDLWLINVNILRIHTIIKNSIHPDLQLRVFNIMQKIAESKITSSDLYLLNQLPTLCDKSTFLKQKWKQTSSDYNNLNESLYKLINYYYYDQPVDHANEI</sequence>
<protein>
    <submittedName>
        <fullName evidence="2">TPR_REGION domain-containing protein</fullName>
    </submittedName>
</protein>
<evidence type="ECO:0000313" key="1">
    <source>
        <dbReference type="Proteomes" id="UP000095286"/>
    </source>
</evidence>
<evidence type="ECO:0000313" key="2">
    <source>
        <dbReference type="WBParaSite" id="RSKR_0000946200.1"/>
    </source>
</evidence>
<dbReference type="Proteomes" id="UP000095286">
    <property type="component" value="Unplaced"/>
</dbReference>